<dbReference type="Gene3D" id="1.20.1290.10">
    <property type="entry name" value="AhpD-like"/>
    <property type="match status" value="1"/>
</dbReference>
<dbReference type="InterPro" id="IPR029032">
    <property type="entry name" value="AhpD-like"/>
</dbReference>
<dbReference type="InterPro" id="IPR004675">
    <property type="entry name" value="AhpD_core"/>
</dbReference>
<reference evidence="2 3" key="1">
    <citation type="submission" date="2020-10" db="EMBL/GenBank/DDBJ databases">
        <title>Mucilaginibacter mali sp. nov., isolated from rhizosphere soil of apple orchard.</title>
        <authorList>
            <person name="Lee J.-S."/>
            <person name="Kim H.S."/>
            <person name="Kim J.-S."/>
        </authorList>
    </citation>
    <scope>NUCLEOTIDE SEQUENCE [LARGE SCALE GENOMIC DNA]</scope>
    <source>
        <strain evidence="2 3">KCTC 23157</strain>
    </source>
</reference>
<comment type="caution">
    <text evidence="2">The sequence shown here is derived from an EMBL/GenBank/DDBJ whole genome shotgun (WGS) entry which is preliminary data.</text>
</comment>
<name>A0ABR9XK21_9SPHI</name>
<accession>A0ABR9XK21</accession>
<dbReference type="Pfam" id="PF02627">
    <property type="entry name" value="CMD"/>
    <property type="match status" value="1"/>
</dbReference>
<evidence type="ECO:0000313" key="3">
    <source>
        <dbReference type="Proteomes" id="UP000632774"/>
    </source>
</evidence>
<organism evidence="2 3">
    <name type="scientific">Mucilaginibacter boryungensis</name>
    <dbReference type="NCBI Taxonomy" id="768480"/>
    <lineage>
        <taxon>Bacteria</taxon>
        <taxon>Pseudomonadati</taxon>
        <taxon>Bacteroidota</taxon>
        <taxon>Sphingobacteriia</taxon>
        <taxon>Sphingobacteriales</taxon>
        <taxon>Sphingobacteriaceae</taxon>
        <taxon>Mucilaginibacter</taxon>
    </lineage>
</organism>
<gene>
    <name evidence="2" type="ORF">IRJ18_14705</name>
</gene>
<evidence type="ECO:0000259" key="1">
    <source>
        <dbReference type="Pfam" id="PF02627"/>
    </source>
</evidence>
<dbReference type="PANTHER" id="PTHR34846">
    <property type="entry name" value="4-CARBOXYMUCONOLACTONE DECARBOXYLASE FAMILY PROTEIN (AFU_ORTHOLOGUE AFUA_6G11590)"/>
    <property type="match status" value="1"/>
</dbReference>
<dbReference type="PANTHER" id="PTHR34846:SF10">
    <property type="entry name" value="CYTOPLASMIC PROTEIN"/>
    <property type="match status" value="1"/>
</dbReference>
<dbReference type="Proteomes" id="UP000632774">
    <property type="component" value="Unassembled WGS sequence"/>
</dbReference>
<dbReference type="SUPFAM" id="SSF69118">
    <property type="entry name" value="AhpD-like"/>
    <property type="match status" value="1"/>
</dbReference>
<dbReference type="NCBIfam" id="TIGR00778">
    <property type="entry name" value="ahpD_dom"/>
    <property type="match status" value="1"/>
</dbReference>
<dbReference type="InterPro" id="IPR003779">
    <property type="entry name" value="CMD-like"/>
</dbReference>
<evidence type="ECO:0000313" key="2">
    <source>
        <dbReference type="EMBL" id="MBE9667621.1"/>
    </source>
</evidence>
<proteinExistence type="predicted"/>
<protein>
    <submittedName>
        <fullName evidence="2">Carboxymuconolactone decarboxylase family protein</fullName>
    </submittedName>
</protein>
<dbReference type="EMBL" id="JADFFM010000002">
    <property type="protein sequence ID" value="MBE9667621.1"/>
    <property type="molecule type" value="Genomic_DNA"/>
</dbReference>
<feature type="domain" description="Carboxymuconolactone decarboxylase-like" evidence="1">
    <location>
        <begin position="24"/>
        <end position="98"/>
    </location>
</feature>
<keyword evidence="3" id="KW-1185">Reference proteome</keyword>
<dbReference type="RefSeq" id="WP_194107077.1">
    <property type="nucleotide sequence ID" value="NZ_JADFFM010000002.1"/>
</dbReference>
<sequence length="149" mass="17405">MKKVIKHRLDVWAEEPRYWEFMSGMDKRLQESTLAKNLIDLIKIRVSQINKCAYCIDYHTEEALQHGETVRRIFALPAWQESPLFTDTERAVLEVAEEMTLIFQHGLSDQAYEKLQAFFTKKEIADIMIAISHMNFLNRIGVSTKTQAL</sequence>